<dbReference type="InterPro" id="IPR004004">
    <property type="entry name" value="Helic/Pol/Pept_Calicivir-typ"/>
</dbReference>
<evidence type="ECO:0000256" key="8">
    <source>
        <dbReference type="ARBA" id="ARBA00022670"/>
    </source>
</evidence>
<keyword evidence="17" id="KW-1035">Host cytoplasm</keyword>
<keyword evidence="12" id="KW-0378">Hydrolase</keyword>
<evidence type="ECO:0000256" key="3">
    <source>
        <dbReference type="ARBA" id="ARBA00020107"/>
    </source>
</evidence>
<evidence type="ECO:0000256" key="10">
    <source>
        <dbReference type="ARBA" id="ARBA00022695"/>
    </source>
</evidence>
<keyword evidence="11" id="KW-0547">Nucleotide-binding</keyword>
<keyword evidence="13" id="KW-0788">Thiol protease</keyword>
<evidence type="ECO:0000256" key="15">
    <source>
        <dbReference type="ARBA" id="ARBA00022844"/>
    </source>
</evidence>
<keyword evidence="9" id="KW-0808">Transferase</keyword>
<comment type="subcellular location">
    <subcellularLocation>
        <location evidence="1">Host cytoplasm</location>
    </subcellularLocation>
    <subcellularLocation>
        <location evidence="2">Virion</location>
    </subcellularLocation>
</comment>
<dbReference type="Gene3D" id="1.20.960.20">
    <property type="match status" value="1"/>
</dbReference>
<dbReference type="Gene3D" id="3.40.50.300">
    <property type="entry name" value="P-loop containing nucleotide triphosphate hydrolases"/>
    <property type="match status" value="1"/>
</dbReference>
<evidence type="ECO:0000259" key="20">
    <source>
        <dbReference type="PROSITE" id="PS50507"/>
    </source>
</evidence>
<evidence type="ECO:0000313" key="22">
    <source>
        <dbReference type="EMBL" id="AHX24377.1"/>
    </source>
</evidence>
<dbReference type="InterPro" id="IPR000605">
    <property type="entry name" value="Helicase_SF3_ssDNA/RNA_vir"/>
</dbReference>
<dbReference type="InterPro" id="IPR043128">
    <property type="entry name" value="Rev_trsase/Diguanyl_cyclase"/>
</dbReference>
<dbReference type="Gene3D" id="2.60.120.20">
    <property type="match status" value="1"/>
</dbReference>
<evidence type="ECO:0000256" key="9">
    <source>
        <dbReference type="ARBA" id="ARBA00022679"/>
    </source>
</evidence>
<keyword evidence="16" id="KW-0693">Viral RNA replication</keyword>
<comment type="catalytic activity">
    <reaction evidence="18">
        <text>a ribonucleoside 5'-triphosphate + H2O = a ribonucleoside 5'-diphosphate + phosphate + H(+)</text>
        <dbReference type="Rhea" id="RHEA:23680"/>
        <dbReference type="ChEBI" id="CHEBI:15377"/>
        <dbReference type="ChEBI" id="CHEBI:15378"/>
        <dbReference type="ChEBI" id="CHEBI:43474"/>
        <dbReference type="ChEBI" id="CHEBI:57930"/>
        <dbReference type="ChEBI" id="CHEBI:61557"/>
        <dbReference type="EC" id="3.6.1.15"/>
    </reaction>
</comment>
<dbReference type="PROSITE" id="PS50507">
    <property type="entry name" value="RDRP_SSRNA_POS"/>
    <property type="match status" value="1"/>
</dbReference>
<evidence type="ECO:0000256" key="4">
    <source>
        <dbReference type="ARBA" id="ARBA00022484"/>
    </source>
</evidence>
<dbReference type="GO" id="GO:0003723">
    <property type="term" value="F:RNA binding"/>
    <property type="evidence" value="ECO:0007669"/>
    <property type="project" value="InterPro"/>
</dbReference>
<dbReference type="Gene3D" id="3.30.70.270">
    <property type="match status" value="1"/>
</dbReference>
<dbReference type="GO" id="GO:0003968">
    <property type="term" value="F:RNA-directed RNA polymerase activity"/>
    <property type="evidence" value="ECO:0007669"/>
    <property type="project" value="UniProtKB-KW"/>
</dbReference>
<dbReference type="GO" id="GO:0004197">
    <property type="term" value="F:cysteine-type endopeptidase activity"/>
    <property type="evidence" value="ECO:0007669"/>
    <property type="project" value="InterPro"/>
</dbReference>
<dbReference type="CDD" id="cd23192">
    <property type="entry name" value="Caliciviridae_RdRp"/>
    <property type="match status" value="1"/>
</dbReference>
<dbReference type="InterPro" id="IPR027417">
    <property type="entry name" value="P-loop_NTPase"/>
</dbReference>
<name>A0A023PKB8_9CALI</name>
<evidence type="ECO:0000256" key="6">
    <source>
        <dbReference type="ARBA" id="ARBA00022553"/>
    </source>
</evidence>
<keyword evidence="10" id="KW-0548">Nucleotidyltransferase</keyword>
<evidence type="ECO:0000256" key="17">
    <source>
        <dbReference type="ARBA" id="ARBA00023200"/>
    </source>
</evidence>
<dbReference type="InterPro" id="IPR003593">
    <property type="entry name" value="AAA+_ATPase"/>
</dbReference>
<organism evidence="22 23">
    <name type="scientific">Atlantic salmon calicivirus</name>
    <dbReference type="NCBI Taxonomy" id="1489836"/>
    <lineage>
        <taxon>Viruses</taxon>
        <taxon>Riboviria</taxon>
        <taxon>Orthornavirae</taxon>
        <taxon>Pisuviricota</taxon>
        <taxon>Pisoniviricetes</taxon>
        <taxon>Picornavirales</taxon>
        <taxon>Caliciviridae</taxon>
        <taxon>Salovirus</taxon>
        <taxon>Salovirus nordlandense</taxon>
        <taxon>Nordland virus</taxon>
    </lineage>
</organism>
<dbReference type="InterPro" id="IPR014759">
    <property type="entry name" value="Helicase_SF3_ssRNA_vir"/>
</dbReference>
<dbReference type="Gene3D" id="2.40.510.10">
    <property type="entry name" value="Positive stranded ssRNA viruses"/>
    <property type="match status" value="1"/>
</dbReference>
<evidence type="ECO:0000313" key="23">
    <source>
        <dbReference type="Proteomes" id="UP000100691"/>
    </source>
</evidence>
<keyword evidence="15" id="KW-0946">Virion</keyword>
<evidence type="ECO:0000256" key="11">
    <source>
        <dbReference type="ARBA" id="ARBA00022741"/>
    </source>
</evidence>
<evidence type="ECO:0000256" key="1">
    <source>
        <dbReference type="ARBA" id="ARBA00004192"/>
    </source>
</evidence>
<accession>A0A023PKB8</accession>
<dbReference type="SUPFAM" id="SSF56672">
    <property type="entry name" value="DNA/RNA polymerases"/>
    <property type="match status" value="1"/>
</dbReference>
<keyword evidence="4" id="KW-0696">RNA-directed RNA polymerase</keyword>
<evidence type="ECO:0000256" key="13">
    <source>
        <dbReference type="ARBA" id="ARBA00022807"/>
    </source>
</evidence>
<evidence type="ECO:0000256" key="14">
    <source>
        <dbReference type="ARBA" id="ARBA00022840"/>
    </source>
</evidence>
<dbReference type="Proteomes" id="UP000100691">
    <property type="component" value="Genome"/>
</dbReference>
<evidence type="ECO:0000259" key="21">
    <source>
        <dbReference type="PROSITE" id="PS51218"/>
    </source>
</evidence>
<dbReference type="SUPFAM" id="SSF52540">
    <property type="entry name" value="P-loop containing nucleoside triphosphate hydrolases"/>
    <property type="match status" value="2"/>
</dbReference>
<dbReference type="Pfam" id="PF00680">
    <property type="entry name" value="RdRP_1"/>
    <property type="match status" value="1"/>
</dbReference>
<evidence type="ECO:0000256" key="16">
    <source>
        <dbReference type="ARBA" id="ARBA00022953"/>
    </source>
</evidence>
<proteinExistence type="predicted"/>
<dbReference type="InterPro" id="IPR001205">
    <property type="entry name" value="RNA-dir_pol_C"/>
</dbReference>
<dbReference type="InterPro" id="IPR029053">
    <property type="entry name" value="Viral_coat"/>
</dbReference>
<keyword evidence="8" id="KW-0645">Protease</keyword>
<dbReference type="GO" id="GO:0006351">
    <property type="term" value="P:DNA-templated transcription"/>
    <property type="evidence" value="ECO:0007669"/>
    <property type="project" value="InterPro"/>
</dbReference>
<keyword evidence="6" id="KW-0597">Phosphoprotein</keyword>
<dbReference type="InterPro" id="IPR001665">
    <property type="entry name" value="Norovirus_pept_C37"/>
</dbReference>
<dbReference type="SUPFAM" id="SSF88633">
    <property type="entry name" value="Positive stranded ssRNA viruses"/>
    <property type="match status" value="1"/>
</dbReference>
<dbReference type="InterPro" id="IPR004005">
    <property type="entry name" value="Calicivirus_coat"/>
</dbReference>
<keyword evidence="7" id="KW-0167">Capsid protein</keyword>
<dbReference type="GO" id="GO:0003724">
    <property type="term" value="F:RNA helicase activity"/>
    <property type="evidence" value="ECO:0007669"/>
    <property type="project" value="InterPro"/>
</dbReference>
<keyword evidence="5" id="KW-0191">Covalent protein-RNA linkage</keyword>
<evidence type="ECO:0000256" key="7">
    <source>
        <dbReference type="ARBA" id="ARBA00022561"/>
    </source>
</evidence>
<dbReference type="Pfam" id="PF05416">
    <property type="entry name" value="Peptidase_C37"/>
    <property type="match status" value="1"/>
</dbReference>
<protein>
    <recommendedName>
        <fullName evidence="3">Genome polyprotein</fullName>
    </recommendedName>
</protein>
<dbReference type="GO" id="GO:0019028">
    <property type="term" value="C:viral capsid"/>
    <property type="evidence" value="ECO:0007669"/>
    <property type="project" value="UniProtKB-KW"/>
</dbReference>
<evidence type="ECO:0000256" key="19">
    <source>
        <dbReference type="SAM" id="MobiDB-lite"/>
    </source>
</evidence>
<dbReference type="SMART" id="SM00382">
    <property type="entry name" value="AAA"/>
    <property type="match status" value="2"/>
</dbReference>
<dbReference type="InterPro" id="IPR043502">
    <property type="entry name" value="DNA/RNA_pol_sf"/>
</dbReference>
<feature type="domain" description="RdRp catalytic" evidence="20">
    <location>
        <begin position="1494"/>
        <end position="1612"/>
    </location>
</feature>
<dbReference type="Pfam" id="PF00910">
    <property type="entry name" value="RNA_helicase"/>
    <property type="match status" value="1"/>
</dbReference>
<evidence type="ECO:0000256" key="2">
    <source>
        <dbReference type="ARBA" id="ARBA00004328"/>
    </source>
</evidence>
<dbReference type="GO" id="GO:0005524">
    <property type="term" value="F:ATP binding"/>
    <property type="evidence" value="ECO:0007669"/>
    <property type="project" value="UniProtKB-KW"/>
</dbReference>
<dbReference type="Pfam" id="PF00915">
    <property type="entry name" value="Calici_coat"/>
    <property type="match status" value="1"/>
</dbReference>
<dbReference type="GO" id="GO:0006508">
    <property type="term" value="P:proteolysis"/>
    <property type="evidence" value="ECO:0007669"/>
    <property type="project" value="UniProtKB-KW"/>
</dbReference>
<dbReference type="GO" id="GO:0030430">
    <property type="term" value="C:host cell cytoplasm"/>
    <property type="evidence" value="ECO:0007669"/>
    <property type="project" value="UniProtKB-SubCell"/>
</dbReference>
<keyword evidence="14" id="KW-0067">ATP-binding</keyword>
<dbReference type="PRINTS" id="PR00918">
    <property type="entry name" value="CALICVIRUSNS"/>
</dbReference>
<evidence type="ECO:0000256" key="12">
    <source>
        <dbReference type="ARBA" id="ARBA00022801"/>
    </source>
</evidence>
<reference evidence="22 23" key="1">
    <citation type="journal article" date="2014" name="PLoS ONE">
        <title>Characterization of a Novel Calicivirus Causing Systemic Infection in Atlantic Salmon (Salmo salar L.): Proposal for a New Genus of Caliciviridae.</title>
        <authorList>
            <person name="Mikalsen A.B."/>
            <person name="Nilsen P."/>
            <person name="Froystad-Saugen M."/>
            <person name="Lindmo K."/>
            <person name="Eliassen T.M."/>
            <person name="Rode M."/>
            <person name="Evensen O."/>
        </authorList>
    </citation>
    <scope>NUCLEOTIDE SEQUENCE [LARGE SCALE GENOMIC DNA]</scope>
    <source>
        <strain evidence="22">AL V901</strain>
    </source>
</reference>
<evidence type="ECO:0000256" key="18">
    <source>
        <dbReference type="ARBA" id="ARBA00047631"/>
    </source>
</evidence>
<feature type="domain" description="SF3 helicase" evidence="21">
    <location>
        <begin position="509"/>
        <end position="670"/>
    </location>
</feature>
<dbReference type="InterPro" id="IPR007094">
    <property type="entry name" value="RNA-dir_pol_PSvirus"/>
</dbReference>
<dbReference type="PROSITE" id="PS51218">
    <property type="entry name" value="SF3_HELICASE_2"/>
    <property type="match status" value="1"/>
</dbReference>
<dbReference type="GO" id="GO:0039694">
    <property type="term" value="P:viral RNA genome replication"/>
    <property type="evidence" value="ECO:0007669"/>
    <property type="project" value="InterPro"/>
</dbReference>
<feature type="region of interest" description="Disordered" evidence="19">
    <location>
        <begin position="117"/>
        <end position="141"/>
    </location>
</feature>
<sequence>MSFSKLCNKNNESVIDSELNTSSSTFSDLSKRNPLANIDSLKEGAKEVLTAVNQIFDVVKPVTLAHIICEMLGHTSRWTIVRCVAQLLELYKGPLLSHWKIIVDALKSLAALVSRKDGDTVQEQDPEPEPKGATGGDKPKACKTALSDKIAQAETAPPDEEAVTAKAKMEAHVDRAKEEMRGKFARWKADGDALLANMSQIGGKNKKKKKGAIDLTLSGPVRVFIDTKDGDLLRWSSAAFQAAEDLGAKFVYAPSDKAEVFVSPLHFTSREAAEVDVAKESEKKGTRLIFFFGPAHPKLDDVPHEERVSLFGWKVVDCAIGTGKKNEAQSRALTVYLNEGEGKCDCVDNDCVQWHAGDLQDSIFSALKGAYASSVEVMVGWVGALLAGLVALASLFPENKFAKKAADRFLALASNAGKLHAAADDSLYAYDAVQGALKVTLAPVASMTLKDAHSFMTDVKSLLQRRPHMLTHPAFPMDSINALYDYAAARTGKGKSIGAKCWADIMSDCSIVQRAHKDRFNTATTRPMPVVLCLAGPPGVGKTTVVRQVATEINEIFGTVGYDAWQCGLDHQDQNAGRPVVTMEEFGALDLSRDQAALQRLADTNPFVTDNDVIHNKGRHEAPAVVIVTTNCQDIYTGFAYPDALSRRVSHHVLVKNDGLEAWKTRHPNKVPTDQKYTEIFSACPSVYYKLPAGACDWQGNYLHNGLQGNVPLNTKALDALVRDIKATVRNRWRNVLEDETEMPGKLVFHAKDVPVMVFRGPPGCGKTTLAGCVAGQFEVINDSWTKKDAFKTVVDHVMHLEEHADPTPVLITTNINPWRDELAKMPKEQRLAFERRVKYYNFSYKKKNFLTHYTHADMKDCGWSKIVDVVGPDGSHYTYTTLVEELRAAAPVQKAVAEEDAPIQNEAYACAAETNMSVAQVGAGEDPLKVLLSFERHNVPGLNMLTSFSSVVKQIQIQGKTRTHPKSLVCSINDAKLVLKIPPCSVKFADAVVNFWSYEGKLRCALVKEGVKESAGLGFSTSPSVDPFAFDQVVEDEYELPKSISGALLNVMTTVLGMVAMAMEAKVTFHTPTEEDEKGPARRVTRSYRPVRDSDFQPAGRLWAEDRREMGYTERITFDSNNWIVPCFDAAGCPKGWAISTPKGLLANRHVIAGTTRLGHQKVGESVVLNYGDTDLCLIKNTKNPYQLCKAPFSRPIVGEILYQLKPSGMQRARVHSFVRVANPSGKLVEMCLVEGGVSDPGDCGLPWVRRVGRSVELVGLAAGTRGARLMVVPLGVDPAETQWHARTHNYTFLHQTQYFGIVGDDKSMMPSDKVWEGGDEGVMAKHSSEVFFKPGQDNSVSRAAVDASKEYLEHLVPEEKRERWGVLSTVKSLDMCTAAGPSYGTVKQQVFNPDGAPVKQHAATFWRGVNNPCDGKCRISLKDELRPAKKRELGLTRPIFCFDVHDTVRVKSQIGSGLQALADTCGTHIWSVGISQQNGTWGQVCERLSKWRYAMDADFGRWDSTNSHPLMKQAAEVLASLATRDHREEVEEDLSRMLSAQTQFGPTMTGLPSGLVCTAQMNCTSHLLTINDILLGHGAAPVGSMGCPLDFVSYGDDIVLAMDDPKVATWLINGWKKRGFQATSAAKTGPPQCGKLQDMTFIKRSFKKVDGEWRAPLEAASIWKGLSWMRGHTSYDHSEGVQNGDLTGTRAVGVFQSVMSEFWQHGKEVFEAAKKLIISYARERKLRLPVIIPPYAQFNPKEVLADYNRLAGESSVSMLSVSWHTGGTGEVQPVSQTEGPGGENVGEVVGLPALATGLAHQTAGIETALATSGGPTVQLDPANRERFVMVPGGMVSVRTNMTRGSVVWRKKISPGINMWTNLLSSMYNAWCGGFEVMIVVGANNFIGGKFLVAYFPPNVASGSYSVEQVTAFPHAILDIRLMDNVLLACSDIKYVLWHPTNAAPEDPIAVGGEVVVYLLTNIVTAGNSGNVLTLDMSIFSRPMPDFDFNFLMPISLGGSGGPNDLDMQAAGRALCTPATAGGRGWHVIDVLVATQQSSTVAGDMFASTVRMSGTSPYCIPYPAADGMIVEAIKVSTTDYKLLCYTPDGTPWDVGTDKASKTLPLCWMAYNSASDHTVLTWYKSDGNLEHTNGKITLASVGAQPHYVPYAAAEIPAATRIAVTGSKDGAALTNRESPASPPSFTPNNGESLILYAGLRKTGQKGLTLSTQEMITVFMESPRVTSMCGLFNVSDATGATTVQAKLYPNGVLTTGTAASAIYYTGPICFTYVGMVPVDYKLNPPAGGTNANVLDLVERLDKWLVLQERSQVGASASSQASLTQQLLSESLGSIKRRPLKSKLETLDSDEESFETILQA</sequence>
<evidence type="ECO:0000256" key="5">
    <source>
        <dbReference type="ARBA" id="ARBA00022520"/>
    </source>
</evidence>
<dbReference type="CDD" id="cd00205">
    <property type="entry name" value="rhv_like"/>
    <property type="match status" value="1"/>
</dbReference>
<dbReference type="InterPro" id="IPR033703">
    <property type="entry name" value="Rhv-like"/>
</dbReference>
<dbReference type="EMBL" id="KJ577140">
    <property type="protein sequence ID" value="AHX24377.1"/>
    <property type="molecule type" value="Genomic_RNA"/>
</dbReference>
<dbReference type="GO" id="GO:0017111">
    <property type="term" value="F:ribonucleoside triphosphate phosphatase activity"/>
    <property type="evidence" value="ECO:0007669"/>
    <property type="project" value="UniProtKB-EC"/>
</dbReference>